<keyword evidence="1" id="KW-0805">Transcription regulation</keyword>
<dbReference type="Pfam" id="PF13377">
    <property type="entry name" value="Peripla_BP_3"/>
    <property type="match status" value="1"/>
</dbReference>
<feature type="domain" description="HTH lacI-type" evidence="4">
    <location>
        <begin position="6"/>
        <end position="60"/>
    </location>
</feature>
<dbReference type="PROSITE" id="PS50932">
    <property type="entry name" value="HTH_LACI_2"/>
    <property type="match status" value="1"/>
</dbReference>
<dbReference type="PANTHER" id="PTHR30146">
    <property type="entry name" value="LACI-RELATED TRANSCRIPTIONAL REPRESSOR"/>
    <property type="match status" value="1"/>
</dbReference>
<proteinExistence type="predicted"/>
<dbReference type="SMART" id="SM00354">
    <property type="entry name" value="HTH_LACI"/>
    <property type="match status" value="1"/>
</dbReference>
<evidence type="ECO:0000256" key="2">
    <source>
        <dbReference type="ARBA" id="ARBA00023125"/>
    </source>
</evidence>
<dbReference type="Gene3D" id="3.40.50.2300">
    <property type="match status" value="2"/>
</dbReference>
<gene>
    <name evidence="5" type="ORF">GCM10010136_21420</name>
</gene>
<dbReference type="InterPro" id="IPR046335">
    <property type="entry name" value="LacI/GalR-like_sensor"/>
</dbReference>
<dbReference type="AlphaFoldDB" id="A0A8J3GH89"/>
<keyword evidence="3" id="KW-0804">Transcription</keyword>
<organism evidence="5 6">
    <name type="scientific">Limoniibacter endophyticus</name>
    <dbReference type="NCBI Taxonomy" id="1565040"/>
    <lineage>
        <taxon>Bacteria</taxon>
        <taxon>Pseudomonadati</taxon>
        <taxon>Pseudomonadota</taxon>
        <taxon>Alphaproteobacteria</taxon>
        <taxon>Hyphomicrobiales</taxon>
        <taxon>Bartonellaceae</taxon>
        <taxon>Limoniibacter</taxon>
    </lineage>
</organism>
<dbReference type="GO" id="GO:0003700">
    <property type="term" value="F:DNA-binding transcription factor activity"/>
    <property type="evidence" value="ECO:0007669"/>
    <property type="project" value="TreeGrafter"/>
</dbReference>
<dbReference type="SUPFAM" id="SSF53822">
    <property type="entry name" value="Periplasmic binding protein-like I"/>
    <property type="match status" value="1"/>
</dbReference>
<accession>A0A8J3GH89</accession>
<dbReference type="GO" id="GO:0000976">
    <property type="term" value="F:transcription cis-regulatory region binding"/>
    <property type="evidence" value="ECO:0007669"/>
    <property type="project" value="TreeGrafter"/>
</dbReference>
<dbReference type="InterPro" id="IPR028082">
    <property type="entry name" value="Peripla_BP_I"/>
</dbReference>
<dbReference type="RefSeq" id="WP_189489990.1">
    <property type="nucleotide sequence ID" value="NZ_BMZO01000006.1"/>
</dbReference>
<evidence type="ECO:0000256" key="3">
    <source>
        <dbReference type="ARBA" id="ARBA00023163"/>
    </source>
</evidence>
<evidence type="ECO:0000313" key="5">
    <source>
        <dbReference type="EMBL" id="GHC73180.1"/>
    </source>
</evidence>
<sequence length="356" mass="37677">MPRSGPRLSRIAQSLGVSVATVSNALSGKGRVSAELSARIKKTAEEMGYVPSQAGRALRTGRTGVIGLVLADIANPLFPQIAQAIEFAASEAGYGVLIADSRGASSLQMEAIDRLLERGVDAMIVIPRRGTRIGALGCPVALIDSPSTPGNSVSADHWEAGLAMGQHLRELGHRKVLLLGSGSESNVQNDRLGGIRAALGKEAVCETLWIAHRKPRNGEDFSLGLAGYYARGFTAFATTSDLHALRALSELQRAGISIPSQASVTGFDDLALAEVTSPRLTTMRMDMPRIAELAVKALIERLDLQDVGERMPSSSPVEAAQAKVAMQLVVRDSTAPVTRSLPYQAIQENPAGELRP</sequence>
<dbReference type="CDD" id="cd01392">
    <property type="entry name" value="HTH_LacI"/>
    <property type="match status" value="1"/>
</dbReference>
<protein>
    <submittedName>
        <fullName evidence="5">LacI family transcriptional regulator</fullName>
    </submittedName>
</protein>
<dbReference type="InterPro" id="IPR010982">
    <property type="entry name" value="Lambda_DNA-bd_dom_sf"/>
</dbReference>
<keyword evidence="2" id="KW-0238">DNA-binding</keyword>
<dbReference type="Pfam" id="PF00356">
    <property type="entry name" value="LacI"/>
    <property type="match status" value="1"/>
</dbReference>
<evidence type="ECO:0000313" key="6">
    <source>
        <dbReference type="Proteomes" id="UP000641137"/>
    </source>
</evidence>
<reference evidence="5" key="2">
    <citation type="submission" date="2020-09" db="EMBL/GenBank/DDBJ databases">
        <authorList>
            <person name="Sun Q."/>
            <person name="Kim S."/>
        </authorList>
    </citation>
    <scope>NUCLEOTIDE SEQUENCE</scope>
    <source>
        <strain evidence="5">KCTC 42097</strain>
    </source>
</reference>
<dbReference type="EMBL" id="BMZO01000006">
    <property type="protein sequence ID" value="GHC73180.1"/>
    <property type="molecule type" value="Genomic_DNA"/>
</dbReference>
<evidence type="ECO:0000256" key="1">
    <source>
        <dbReference type="ARBA" id="ARBA00023015"/>
    </source>
</evidence>
<dbReference type="SUPFAM" id="SSF47413">
    <property type="entry name" value="lambda repressor-like DNA-binding domains"/>
    <property type="match status" value="1"/>
</dbReference>
<keyword evidence="6" id="KW-1185">Reference proteome</keyword>
<dbReference type="Gene3D" id="1.10.260.40">
    <property type="entry name" value="lambda repressor-like DNA-binding domains"/>
    <property type="match status" value="1"/>
</dbReference>
<dbReference type="InterPro" id="IPR000843">
    <property type="entry name" value="HTH_LacI"/>
</dbReference>
<dbReference type="Proteomes" id="UP000641137">
    <property type="component" value="Unassembled WGS sequence"/>
</dbReference>
<comment type="caution">
    <text evidence="5">The sequence shown here is derived from an EMBL/GenBank/DDBJ whole genome shotgun (WGS) entry which is preliminary data.</text>
</comment>
<dbReference type="CDD" id="cd06267">
    <property type="entry name" value="PBP1_LacI_sugar_binding-like"/>
    <property type="match status" value="1"/>
</dbReference>
<name>A0A8J3GH89_9HYPH</name>
<evidence type="ECO:0000259" key="4">
    <source>
        <dbReference type="PROSITE" id="PS50932"/>
    </source>
</evidence>
<dbReference type="PANTHER" id="PTHR30146:SF109">
    <property type="entry name" value="HTH-TYPE TRANSCRIPTIONAL REGULATOR GALS"/>
    <property type="match status" value="1"/>
</dbReference>
<reference evidence="5" key="1">
    <citation type="journal article" date="2014" name="Int. J. Syst. Evol. Microbiol.">
        <title>Complete genome sequence of Corynebacterium casei LMG S-19264T (=DSM 44701T), isolated from a smear-ripened cheese.</title>
        <authorList>
            <consortium name="US DOE Joint Genome Institute (JGI-PGF)"/>
            <person name="Walter F."/>
            <person name="Albersmeier A."/>
            <person name="Kalinowski J."/>
            <person name="Ruckert C."/>
        </authorList>
    </citation>
    <scope>NUCLEOTIDE SEQUENCE</scope>
    <source>
        <strain evidence="5">KCTC 42097</strain>
    </source>
</reference>